<sequence length="307" mass="35833">MQKTKLRQYLFVLASLLLLASCSKFSKLQKNGTQQEKYSAALEYYKKAEYYKAGLLFEELIPLLKGGTEAELAEFYNAYCQYHQGLYSSSQFLFKKFYDTYARSSYALEAYYMHAFSLYKDSPPASLDQSNTMTAISALQDFVNRYPDSPFQDECTKYILELRQKLELKAYEKAKLYYKISDFQFYSLKSSVIAITNFQKDFPDSGYNEELAYLKVDAQYNLAKSSLPNKQKERYLDVLTFYRAFVDKYPQSSYGRSAEKLYNESQKEIEKIIKIEEEIKKQKELQDNDPNSPARISTSASQPRNNK</sequence>
<dbReference type="EMBL" id="BAABEY010000031">
    <property type="protein sequence ID" value="GAA4444024.1"/>
    <property type="molecule type" value="Genomic_DNA"/>
</dbReference>
<dbReference type="InterPro" id="IPR017689">
    <property type="entry name" value="BamD"/>
</dbReference>
<feature type="compositionally biased region" description="Polar residues" evidence="4">
    <location>
        <begin position="288"/>
        <end position="307"/>
    </location>
</feature>
<evidence type="ECO:0000256" key="2">
    <source>
        <dbReference type="ARBA" id="ARBA00023136"/>
    </source>
</evidence>
<keyword evidence="2" id="KW-0472">Membrane</keyword>
<dbReference type="Proteomes" id="UP001501508">
    <property type="component" value="Unassembled WGS sequence"/>
</dbReference>
<dbReference type="InterPro" id="IPR039565">
    <property type="entry name" value="BamD-like"/>
</dbReference>
<dbReference type="Pfam" id="PF13525">
    <property type="entry name" value="YfiO"/>
    <property type="match status" value="1"/>
</dbReference>
<reference evidence="8" key="1">
    <citation type="journal article" date="2019" name="Int. J. Syst. Evol. Microbiol.">
        <title>The Global Catalogue of Microorganisms (GCM) 10K type strain sequencing project: providing services to taxonomists for standard genome sequencing and annotation.</title>
        <authorList>
            <consortium name="The Broad Institute Genomics Platform"/>
            <consortium name="The Broad Institute Genome Sequencing Center for Infectious Disease"/>
            <person name="Wu L."/>
            <person name="Ma J."/>
        </authorList>
    </citation>
    <scope>NUCLEOTIDE SEQUENCE [LARGE SCALE GENOMIC DNA]</scope>
    <source>
        <strain evidence="8">JCM 31920</strain>
    </source>
</reference>
<evidence type="ECO:0000256" key="4">
    <source>
        <dbReference type="SAM" id="MobiDB-lite"/>
    </source>
</evidence>
<comment type="caution">
    <text evidence="7">The sequence shown here is derived from an EMBL/GenBank/DDBJ whole genome shotgun (WGS) entry which is preliminary data.</text>
</comment>
<feature type="signal peptide" evidence="5">
    <location>
        <begin position="1"/>
        <end position="26"/>
    </location>
</feature>
<feature type="chain" id="PRO_5046611576" description="Outer membrane lipoprotein BamD-like domain-containing protein" evidence="5">
    <location>
        <begin position="27"/>
        <end position="307"/>
    </location>
</feature>
<keyword evidence="3" id="KW-0998">Cell outer membrane</keyword>
<evidence type="ECO:0000256" key="5">
    <source>
        <dbReference type="SAM" id="SignalP"/>
    </source>
</evidence>
<evidence type="ECO:0000313" key="8">
    <source>
        <dbReference type="Proteomes" id="UP001501508"/>
    </source>
</evidence>
<evidence type="ECO:0000259" key="6">
    <source>
        <dbReference type="Pfam" id="PF13525"/>
    </source>
</evidence>
<dbReference type="NCBIfam" id="TIGR03302">
    <property type="entry name" value="OM_YfiO"/>
    <property type="match status" value="1"/>
</dbReference>
<feature type="domain" description="Outer membrane lipoprotein BamD-like" evidence="6">
    <location>
        <begin position="32"/>
        <end position="181"/>
    </location>
</feature>
<keyword evidence="1 5" id="KW-0732">Signal</keyword>
<name>A0ABP8M3T1_9BACT</name>
<organism evidence="7 8">
    <name type="scientific">Ravibacter arvi</name>
    <dbReference type="NCBI Taxonomy" id="2051041"/>
    <lineage>
        <taxon>Bacteria</taxon>
        <taxon>Pseudomonadati</taxon>
        <taxon>Bacteroidota</taxon>
        <taxon>Cytophagia</taxon>
        <taxon>Cytophagales</taxon>
        <taxon>Spirosomataceae</taxon>
        <taxon>Ravibacter</taxon>
    </lineage>
</organism>
<evidence type="ECO:0000256" key="1">
    <source>
        <dbReference type="ARBA" id="ARBA00022729"/>
    </source>
</evidence>
<proteinExistence type="predicted"/>
<dbReference type="InterPro" id="IPR011990">
    <property type="entry name" value="TPR-like_helical_dom_sf"/>
</dbReference>
<dbReference type="PROSITE" id="PS51257">
    <property type="entry name" value="PROKAR_LIPOPROTEIN"/>
    <property type="match status" value="1"/>
</dbReference>
<keyword evidence="8" id="KW-1185">Reference proteome</keyword>
<feature type="region of interest" description="Disordered" evidence="4">
    <location>
        <begin position="282"/>
        <end position="307"/>
    </location>
</feature>
<dbReference type="RefSeq" id="WP_345031325.1">
    <property type="nucleotide sequence ID" value="NZ_BAABEY010000031.1"/>
</dbReference>
<evidence type="ECO:0000313" key="7">
    <source>
        <dbReference type="EMBL" id="GAA4444024.1"/>
    </source>
</evidence>
<dbReference type="Gene3D" id="1.25.40.10">
    <property type="entry name" value="Tetratricopeptide repeat domain"/>
    <property type="match status" value="1"/>
</dbReference>
<accession>A0ABP8M3T1</accession>
<protein>
    <recommendedName>
        <fullName evidence="6">Outer membrane lipoprotein BamD-like domain-containing protein</fullName>
    </recommendedName>
</protein>
<gene>
    <name evidence="7" type="ORF">GCM10023091_33540</name>
</gene>
<evidence type="ECO:0000256" key="3">
    <source>
        <dbReference type="ARBA" id="ARBA00023237"/>
    </source>
</evidence>